<organism evidence="3 4">
    <name type="scientific">Pontibacter populi</name>
    <dbReference type="NCBI Taxonomy" id="890055"/>
    <lineage>
        <taxon>Bacteria</taxon>
        <taxon>Pseudomonadati</taxon>
        <taxon>Bacteroidota</taxon>
        <taxon>Cytophagia</taxon>
        <taxon>Cytophagales</taxon>
        <taxon>Hymenobacteraceae</taxon>
        <taxon>Pontibacter</taxon>
    </lineage>
</organism>
<dbReference type="RefSeq" id="WP_199111723.1">
    <property type="nucleotide sequence ID" value="NZ_JAHWXQ010000009.1"/>
</dbReference>
<reference evidence="3 4" key="1">
    <citation type="submission" date="2021-07" db="EMBL/GenBank/DDBJ databases">
        <authorList>
            <person name="Kim M.K."/>
        </authorList>
    </citation>
    <scope>NUCLEOTIDE SEQUENCE [LARGE SCALE GENOMIC DNA]</scope>
    <source>
        <strain evidence="3 4">HLY7-15</strain>
    </source>
</reference>
<proteinExistence type="predicted"/>
<feature type="domain" description="CHRD" evidence="2">
    <location>
        <begin position="41"/>
        <end position="166"/>
    </location>
</feature>
<accession>A0ABS6XG54</accession>
<feature type="chain" id="PRO_5046622537" evidence="1">
    <location>
        <begin position="27"/>
        <end position="166"/>
    </location>
</feature>
<protein>
    <submittedName>
        <fullName evidence="3">CHRD domain-containing protein</fullName>
    </submittedName>
</protein>
<evidence type="ECO:0000313" key="4">
    <source>
        <dbReference type="Proteomes" id="UP000774935"/>
    </source>
</evidence>
<evidence type="ECO:0000313" key="3">
    <source>
        <dbReference type="EMBL" id="MBW3366979.1"/>
    </source>
</evidence>
<gene>
    <name evidence="3" type="ORF">KYK27_18115</name>
</gene>
<name>A0ABS6XG54_9BACT</name>
<comment type="caution">
    <text evidence="3">The sequence shown here is derived from an EMBL/GenBank/DDBJ whole genome shotgun (WGS) entry which is preliminary data.</text>
</comment>
<dbReference type="PROSITE" id="PS50933">
    <property type="entry name" value="CHRD"/>
    <property type="match status" value="1"/>
</dbReference>
<evidence type="ECO:0000259" key="2">
    <source>
        <dbReference type="PROSITE" id="PS50933"/>
    </source>
</evidence>
<dbReference type="Pfam" id="PF07452">
    <property type="entry name" value="CHRD"/>
    <property type="match status" value="1"/>
</dbReference>
<dbReference type="SMART" id="SM00754">
    <property type="entry name" value="CHRD"/>
    <property type="match status" value="1"/>
</dbReference>
<dbReference type="Proteomes" id="UP000774935">
    <property type="component" value="Unassembled WGS sequence"/>
</dbReference>
<sequence>MKKSGISILRMLAVCLPLLAVATACDDDDDDGVTTPPVTDELVFKNIQLSGANERPDSVETTGTGTFNGTYDDDTNVLSYTVTWTLGNPQDSTIAMHFHGPADTTESAPPVIPVTGFTSSYTGTLTDETAPLTSQQEADLKAGLWYFNIHSTTYPNGELRGQLLED</sequence>
<evidence type="ECO:0000256" key="1">
    <source>
        <dbReference type="SAM" id="SignalP"/>
    </source>
</evidence>
<dbReference type="InterPro" id="IPR010895">
    <property type="entry name" value="CHRD"/>
</dbReference>
<keyword evidence="4" id="KW-1185">Reference proteome</keyword>
<dbReference type="PROSITE" id="PS51257">
    <property type="entry name" value="PROKAR_LIPOPROTEIN"/>
    <property type="match status" value="1"/>
</dbReference>
<keyword evidence="1" id="KW-0732">Signal</keyword>
<dbReference type="EMBL" id="JAHWXQ010000009">
    <property type="protein sequence ID" value="MBW3366979.1"/>
    <property type="molecule type" value="Genomic_DNA"/>
</dbReference>
<feature type="signal peptide" evidence="1">
    <location>
        <begin position="1"/>
        <end position="26"/>
    </location>
</feature>